<dbReference type="RefSeq" id="XP_035343793.1">
    <property type="nucleotide sequence ID" value="XM_035487900.1"/>
</dbReference>
<evidence type="ECO:0000313" key="2">
    <source>
        <dbReference type="EMBL" id="QKX57615.1"/>
    </source>
</evidence>
<keyword evidence="1" id="KW-1133">Transmembrane helix</keyword>
<keyword evidence="1" id="KW-0812">Transmembrane</keyword>
<gene>
    <name evidence="2" type="ORF">TRUGW13939_04733</name>
</gene>
<feature type="transmembrane region" description="Helical" evidence="1">
    <location>
        <begin position="137"/>
        <end position="163"/>
    </location>
</feature>
<feature type="transmembrane region" description="Helical" evidence="1">
    <location>
        <begin position="183"/>
        <end position="212"/>
    </location>
</feature>
<dbReference type="GeneID" id="55992233"/>
<dbReference type="PANTHER" id="PTHR42058:SF1">
    <property type="entry name" value="G-PROTEIN COUPLED RECEPTORS FAMILY 2 PROFILE 2 DOMAIN-CONTAINING PROTEIN"/>
    <property type="match status" value="1"/>
</dbReference>
<feature type="transmembrane region" description="Helical" evidence="1">
    <location>
        <begin position="101"/>
        <end position="125"/>
    </location>
</feature>
<feature type="transmembrane region" description="Helical" evidence="1">
    <location>
        <begin position="29"/>
        <end position="51"/>
    </location>
</feature>
<keyword evidence="3" id="KW-1185">Reference proteome</keyword>
<dbReference type="EMBL" id="CP055899">
    <property type="protein sequence ID" value="QKX57615.1"/>
    <property type="molecule type" value="Genomic_DNA"/>
</dbReference>
<dbReference type="InterPro" id="IPR053247">
    <property type="entry name" value="GPCR_GPR1/git3-like"/>
</dbReference>
<dbReference type="Proteomes" id="UP000509510">
    <property type="component" value="Chromosome II"/>
</dbReference>
<feature type="transmembrane region" description="Helical" evidence="1">
    <location>
        <begin position="312"/>
        <end position="332"/>
    </location>
</feature>
<evidence type="ECO:0000256" key="1">
    <source>
        <dbReference type="SAM" id="Phobius"/>
    </source>
</evidence>
<reference evidence="3" key="1">
    <citation type="submission" date="2020-06" db="EMBL/GenBank/DDBJ databases">
        <title>A chromosome-scale genome assembly of Talaromyces rugulosus W13939.</title>
        <authorList>
            <person name="Wang B."/>
            <person name="Guo L."/>
            <person name="Ye K."/>
            <person name="Wang L."/>
        </authorList>
    </citation>
    <scope>NUCLEOTIDE SEQUENCE [LARGE SCALE GENOMIC DNA]</scope>
    <source>
        <strain evidence="3">W13939</strain>
    </source>
</reference>
<dbReference type="AlphaFoldDB" id="A0A7H8QVT6"/>
<protein>
    <recommendedName>
        <fullName evidence="4">G-protein coupled receptors family 2 profile 2 domain-containing protein</fullName>
    </recommendedName>
</protein>
<dbReference type="OrthoDB" id="4331159at2759"/>
<evidence type="ECO:0008006" key="4">
    <source>
        <dbReference type="Google" id="ProtNLM"/>
    </source>
</evidence>
<evidence type="ECO:0000313" key="3">
    <source>
        <dbReference type="Proteomes" id="UP000509510"/>
    </source>
</evidence>
<proteinExistence type="predicted"/>
<feature type="transmembrane region" description="Helical" evidence="1">
    <location>
        <begin position="60"/>
        <end position="81"/>
    </location>
</feature>
<dbReference type="KEGG" id="trg:TRUGW13939_04733"/>
<name>A0A7H8QVT6_TALRU</name>
<sequence>MDNHTCPRPFVNEDVFPYTDGYFESRLDIVGWCAIPVFIIIFLLILTYAVLPKEATGRHYLTTVPGIGFLLLSLTYILPLIHRPDQCADHITPNDSTSDSMCTGTVVVIVVGVWFVVISCLFRVLSLHLYVVWEKKLGVKFMTVSLTCIFMGTIALSAMPVLVTGASYQFGEVCYLKPSGNNWSFLVPLIIVAVAIFILQIWTLIHCVMSVIQGIWVDRRYSTQASRELYKDGRTSVQSNKLLTSMQWRPMLTAFGIDLHVALFCALFIMVRTEHHFTEDTFDTWVNCLLSFPDDTDRCLPETGGLGPSEDLVFACFLMLGISGLWGVILVMRRSMIRGWIQLLKSFVRPARSPDIDLEHHNWKRFSETEKHSVRS</sequence>
<feature type="transmembrane region" description="Helical" evidence="1">
    <location>
        <begin position="251"/>
        <end position="271"/>
    </location>
</feature>
<dbReference type="PANTHER" id="PTHR42058">
    <property type="entry name" value="G_PROTEIN_RECEP_F2_4 DOMAIN-CONTAINING PROTEIN"/>
    <property type="match status" value="1"/>
</dbReference>
<organism evidence="2 3">
    <name type="scientific">Talaromyces rugulosus</name>
    <name type="common">Penicillium rugulosum</name>
    <dbReference type="NCBI Taxonomy" id="121627"/>
    <lineage>
        <taxon>Eukaryota</taxon>
        <taxon>Fungi</taxon>
        <taxon>Dikarya</taxon>
        <taxon>Ascomycota</taxon>
        <taxon>Pezizomycotina</taxon>
        <taxon>Eurotiomycetes</taxon>
        <taxon>Eurotiomycetidae</taxon>
        <taxon>Eurotiales</taxon>
        <taxon>Trichocomaceae</taxon>
        <taxon>Talaromyces</taxon>
        <taxon>Talaromyces sect. Islandici</taxon>
    </lineage>
</organism>
<keyword evidence="1" id="KW-0472">Membrane</keyword>
<accession>A0A7H8QVT6</accession>